<name>A0A1G8KCD9_9ACTN</name>
<dbReference type="RefSeq" id="WP_093175637.1">
    <property type="nucleotide sequence ID" value="NZ_FNCN01000049.1"/>
</dbReference>
<proteinExistence type="predicted"/>
<gene>
    <name evidence="2" type="ORF">SAMN05421505_14928</name>
</gene>
<sequence>MAYATVEDVRARSDKPLTAEQEALAATRLGDAELRIRRRVRDLDARVADAEYRKVVVMVEAEAVLRVLRNPEGFNSETDGDYSYSRSPLVASGRIGILEEEWEMLGVGSRRAGTVAPTIGTPRRGPVHRRGRPYDAGPRGPW</sequence>
<accession>A0A1G8KCD9</accession>
<dbReference type="Pfam" id="PF09355">
    <property type="entry name" value="Phage_Gp19"/>
    <property type="match status" value="1"/>
</dbReference>
<dbReference type="InterPro" id="IPR018963">
    <property type="entry name" value="Mycophage_D29_Gp19"/>
</dbReference>
<dbReference type="EMBL" id="FNCN01000049">
    <property type="protein sequence ID" value="SDI41019.1"/>
    <property type="molecule type" value="Genomic_DNA"/>
</dbReference>
<organism evidence="2 3">
    <name type="scientific">Sinosporangium album</name>
    <dbReference type="NCBI Taxonomy" id="504805"/>
    <lineage>
        <taxon>Bacteria</taxon>
        <taxon>Bacillati</taxon>
        <taxon>Actinomycetota</taxon>
        <taxon>Actinomycetes</taxon>
        <taxon>Streptosporangiales</taxon>
        <taxon>Streptosporangiaceae</taxon>
        <taxon>Sinosporangium</taxon>
    </lineage>
</organism>
<reference evidence="2 3" key="1">
    <citation type="submission" date="2016-10" db="EMBL/GenBank/DDBJ databases">
        <authorList>
            <person name="de Groot N.N."/>
        </authorList>
    </citation>
    <scope>NUCLEOTIDE SEQUENCE [LARGE SCALE GENOMIC DNA]</scope>
    <source>
        <strain evidence="2 3">CPCC 201354</strain>
    </source>
</reference>
<evidence type="ECO:0000256" key="1">
    <source>
        <dbReference type="SAM" id="MobiDB-lite"/>
    </source>
</evidence>
<keyword evidence="3" id="KW-1185">Reference proteome</keyword>
<protein>
    <submittedName>
        <fullName evidence="2">Phage protein Gp19/Gp15/Gp42</fullName>
    </submittedName>
</protein>
<dbReference type="STRING" id="504805.SAMN05421505_14928"/>
<evidence type="ECO:0000313" key="2">
    <source>
        <dbReference type="EMBL" id="SDI41019.1"/>
    </source>
</evidence>
<dbReference type="AlphaFoldDB" id="A0A1G8KCD9"/>
<dbReference type="OrthoDB" id="4233886at2"/>
<evidence type="ECO:0000313" key="3">
    <source>
        <dbReference type="Proteomes" id="UP000198923"/>
    </source>
</evidence>
<dbReference type="Proteomes" id="UP000198923">
    <property type="component" value="Unassembled WGS sequence"/>
</dbReference>
<feature type="region of interest" description="Disordered" evidence="1">
    <location>
        <begin position="113"/>
        <end position="142"/>
    </location>
</feature>